<protein>
    <submittedName>
        <fullName evidence="1">Uncharacterized protein</fullName>
    </submittedName>
</protein>
<accession>A0A2P2N8E8</accession>
<organism evidence="1">
    <name type="scientific">Rhizophora mucronata</name>
    <name type="common">Asiatic mangrove</name>
    <dbReference type="NCBI Taxonomy" id="61149"/>
    <lineage>
        <taxon>Eukaryota</taxon>
        <taxon>Viridiplantae</taxon>
        <taxon>Streptophyta</taxon>
        <taxon>Embryophyta</taxon>
        <taxon>Tracheophyta</taxon>
        <taxon>Spermatophyta</taxon>
        <taxon>Magnoliopsida</taxon>
        <taxon>eudicotyledons</taxon>
        <taxon>Gunneridae</taxon>
        <taxon>Pentapetalae</taxon>
        <taxon>rosids</taxon>
        <taxon>fabids</taxon>
        <taxon>Malpighiales</taxon>
        <taxon>Rhizophoraceae</taxon>
        <taxon>Rhizophora</taxon>
    </lineage>
</organism>
<reference evidence="1" key="1">
    <citation type="submission" date="2018-02" db="EMBL/GenBank/DDBJ databases">
        <title>Rhizophora mucronata_Transcriptome.</title>
        <authorList>
            <person name="Meera S.P."/>
            <person name="Sreeshan A."/>
            <person name="Augustine A."/>
        </authorList>
    </citation>
    <scope>NUCLEOTIDE SEQUENCE</scope>
    <source>
        <tissue evidence="1">Leaf</tissue>
    </source>
</reference>
<evidence type="ECO:0000313" key="1">
    <source>
        <dbReference type="EMBL" id="MBX38774.1"/>
    </source>
</evidence>
<dbReference type="EMBL" id="GGEC01058290">
    <property type="protein sequence ID" value="MBX38774.1"/>
    <property type="molecule type" value="Transcribed_RNA"/>
</dbReference>
<name>A0A2P2N8E8_RHIMU</name>
<dbReference type="AlphaFoldDB" id="A0A2P2N8E8"/>
<sequence length="26" mass="2974">MLLLLLHCNNTCKVRNKCLGLDKSEN</sequence>
<proteinExistence type="predicted"/>